<dbReference type="Proteomes" id="UP000238274">
    <property type="component" value="Unassembled WGS sequence"/>
</dbReference>
<evidence type="ECO:0000313" key="1">
    <source>
        <dbReference type="EMBL" id="POV95356.1"/>
    </source>
</evidence>
<name>A0A2S4UDU7_9BASI</name>
<reference evidence="2" key="2">
    <citation type="journal article" date="2018" name="BMC Genomics">
        <title>Genomic insights into host adaptation between the wheat stripe rust pathogen (Puccinia striiformis f. sp. tritici) and the barley stripe rust pathogen (Puccinia striiformis f. sp. hordei).</title>
        <authorList>
            <person name="Xia C."/>
            <person name="Wang M."/>
            <person name="Yin C."/>
            <person name="Cornejo O.E."/>
            <person name="Hulbert S.H."/>
            <person name="Chen X."/>
        </authorList>
    </citation>
    <scope>NUCLEOTIDE SEQUENCE [LARGE SCALE GENOMIC DNA]</scope>
    <source>
        <strain evidence="2">93TX-2</strain>
    </source>
</reference>
<dbReference type="EMBL" id="PKSM01000421">
    <property type="protein sequence ID" value="POV95356.1"/>
    <property type="molecule type" value="Genomic_DNA"/>
</dbReference>
<protein>
    <submittedName>
        <fullName evidence="1">Uncharacterized protein</fullName>
    </submittedName>
</protein>
<organism evidence="1 2">
    <name type="scientific">Puccinia striiformis</name>
    <dbReference type="NCBI Taxonomy" id="27350"/>
    <lineage>
        <taxon>Eukaryota</taxon>
        <taxon>Fungi</taxon>
        <taxon>Dikarya</taxon>
        <taxon>Basidiomycota</taxon>
        <taxon>Pucciniomycotina</taxon>
        <taxon>Pucciniomycetes</taxon>
        <taxon>Pucciniales</taxon>
        <taxon>Pucciniaceae</taxon>
        <taxon>Puccinia</taxon>
    </lineage>
</organism>
<reference evidence="1 2" key="1">
    <citation type="submission" date="2017-12" db="EMBL/GenBank/DDBJ databases">
        <title>Gene loss provides genomic basis for host adaptation in cereal stripe rust fungi.</title>
        <authorList>
            <person name="Xia C."/>
        </authorList>
    </citation>
    <scope>NUCLEOTIDE SEQUENCE [LARGE SCALE GENOMIC DNA]</scope>
    <source>
        <strain evidence="1 2">93TX-2</strain>
    </source>
</reference>
<keyword evidence="2" id="KW-1185">Reference proteome</keyword>
<accession>A0A2S4UDU7</accession>
<sequence>SLTSIQTLVKNPTSNLALDVSPNRGVGRLWRTLDTCHGNNGRISQSKMARRMISSAADTTKELTDCIKNIPERLATSHCPHSIRGGKIFTNSYLDKHMAAPGEPGLSPKGVDSKDMDRFVNSLIFKRNKDEVVWSTGCFHSEILSSCIVYNPRSKSMPEEYKSEQFKLQDIIRRSLEMVKIKASKALFKKMAGTPAESLNNYYTKMMDGKDIDHSEGMKFLEWKLTQKWRIIYVHEWQNGMLETGSRRKLLEGYVISNTGTHFMARNKITKTELTGSPENEANLQTQNKQLCWTEQLVTDLFPMPRLKKPWWHLRNILDKLEASGRQ</sequence>
<dbReference type="VEuPathDB" id="FungiDB:PSHT_15700"/>
<proteinExistence type="predicted"/>
<gene>
    <name evidence="1" type="ORF">PSHT_15700</name>
</gene>
<reference evidence="2" key="3">
    <citation type="journal article" date="2018" name="Mol. Plant Microbe Interact.">
        <title>Genome sequence resources for the wheat stripe rust pathogen (Puccinia striiformis f. sp. tritici) and the barley stripe rust pathogen (Puccinia striiformis f. sp. hordei).</title>
        <authorList>
            <person name="Xia C."/>
            <person name="Wang M."/>
            <person name="Yin C."/>
            <person name="Cornejo O.E."/>
            <person name="Hulbert S.H."/>
            <person name="Chen X."/>
        </authorList>
    </citation>
    <scope>NUCLEOTIDE SEQUENCE [LARGE SCALE GENOMIC DNA]</scope>
    <source>
        <strain evidence="2">93TX-2</strain>
    </source>
</reference>
<comment type="caution">
    <text evidence="1">The sequence shown here is derived from an EMBL/GenBank/DDBJ whole genome shotgun (WGS) entry which is preliminary data.</text>
</comment>
<evidence type="ECO:0000313" key="2">
    <source>
        <dbReference type="Proteomes" id="UP000238274"/>
    </source>
</evidence>
<dbReference type="VEuPathDB" id="FungiDB:PSTT_09317"/>
<feature type="non-terminal residue" evidence="1">
    <location>
        <position position="1"/>
    </location>
</feature>
<dbReference type="AlphaFoldDB" id="A0A2S4UDU7"/>